<feature type="region of interest" description="Disordered" evidence="1">
    <location>
        <begin position="23"/>
        <end position="47"/>
    </location>
</feature>
<evidence type="ECO:0000256" key="1">
    <source>
        <dbReference type="SAM" id="MobiDB-lite"/>
    </source>
</evidence>
<reference evidence="2" key="1">
    <citation type="submission" date="2017-04" db="EMBL/GenBank/DDBJ databases">
        <title>Population genomics of picophytoplankton unveils novel chromosome hypervariability.</title>
        <authorList>
            <consortium name="DOE Joint Genome Institute"/>
            <person name="Blanc-Mathieu R."/>
            <person name="Krasovec M."/>
            <person name="Hebrard M."/>
            <person name="Yau S."/>
            <person name="Desgranges E."/>
            <person name="Martin J."/>
            <person name="Schackwitz W."/>
            <person name="Kuo A."/>
            <person name="Salin G."/>
            <person name="Donnadieu C."/>
            <person name="Desdevises Y."/>
            <person name="Sanchez-Ferandin S."/>
            <person name="Moreau H."/>
            <person name="Rivals E."/>
            <person name="Grigoriev I.V."/>
            <person name="Grimsley N."/>
            <person name="Eyre-Walker A."/>
            <person name="Piganeau G."/>
        </authorList>
    </citation>
    <scope>NUCLEOTIDE SEQUENCE [LARGE SCALE GENOMIC DNA]</scope>
    <source>
        <strain evidence="2">RCC 1115</strain>
    </source>
</reference>
<accession>A0A1Y5II59</accession>
<evidence type="ECO:0000313" key="2">
    <source>
        <dbReference type="EMBL" id="OUS46645.1"/>
    </source>
</evidence>
<sequence length="74" mass="7991">MRRSGNKIALAIRVDVRASNVSRSHGIDGAWSGRSAPSRGPRAAHTARGGRVDIVASRCRVSIDVAFYLASRWT</sequence>
<proteinExistence type="predicted"/>
<organism evidence="2">
    <name type="scientific">Ostreococcus tauri</name>
    <name type="common">Marine green alga</name>
    <dbReference type="NCBI Taxonomy" id="70448"/>
    <lineage>
        <taxon>Eukaryota</taxon>
        <taxon>Viridiplantae</taxon>
        <taxon>Chlorophyta</taxon>
        <taxon>Mamiellophyceae</taxon>
        <taxon>Mamiellales</taxon>
        <taxon>Bathycoccaceae</taxon>
        <taxon>Ostreococcus</taxon>
    </lineage>
</organism>
<dbReference type="Proteomes" id="UP000195557">
    <property type="component" value="Unassembled WGS sequence"/>
</dbReference>
<gene>
    <name evidence="2" type="ORF">BE221DRAFT_73676</name>
</gene>
<dbReference type="EMBL" id="KZ155782">
    <property type="protein sequence ID" value="OUS46645.1"/>
    <property type="molecule type" value="Genomic_DNA"/>
</dbReference>
<dbReference type="AlphaFoldDB" id="A0A1Y5II59"/>
<protein>
    <submittedName>
        <fullName evidence="2">Uncharacterized protein</fullName>
    </submittedName>
</protein>
<name>A0A1Y5II59_OSTTA</name>